<keyword evidence="5" id="KW-1185">Reference proteome</keyword>
<proteinExistence type="predicted"/>
<comment type="caution">
    <text evidence="4">The sequence shown here is derived from an EMBL/GenBank/DDBJ whole genome shotgun (WGS) entry which is preliminary data.</text>
</comment>
<dbReference type="Gene3D" id="1.10.357.10">
    <property type="entry name" value="Tetracycline Repressor, domain 2"/>
    <property type="match status" value="1"/>
</dbReference>
<dbReference type="RefSeq" id="WP_146436460.1">
    <property type="nucleotide sequence ID" value="NZ_VIGV01000006.1"/>
</dbReference>
<accession>A0A5C5RKV5</accession>
<reference evidence="4 5" key="1">
    <citation type="submission" date="2019-08" db="EMBL/GenBank/DDBJ databases">
        <title>Tsukamurella conjunctivitidis sp. nov., Tsukamurella assacharolytica sp. nov. and Tsukamurella sputae sp. nov. isolated from patients with conjunctivitis, bacteraemia (lymphoma) and respiratory infection (sputum) in Hong Kong.</title>
        <authorList>
            <person name="Fok K.M.N."/>
            <person name="Fong J.Y.H."/>
        </authorList>
    </citation>
    <scope>NUCLEOTIDE SEQUENCE [LARGE SCALE GENOMIC DNA]</scope>
    <source>
        <strain evidence="4 5">HKU70</strain>
    </source>
</reference>
<dbReference type="PRINTS" id="PR00455">
    <property type="entry name" value="HTHTETR"/>
</dbReference>
<evidence type="ECO:0000256" key="2">
    <source>
        <dbReference type="PROSITE-ProRule" id="PRU00335"/>
    </source>
</evidence>
<dbReference type="Pfam" id="PF00440">
    <property type="entry name" value="TetR_N"/>
    <property type="match status" value="1"/>
</dbReference>
<dbReference type="InterPro" id="IPR009057">
    <property type="entry name" value="Homeodomain-like_sf"/>
</dbReference>
<sequence>MTRAARRRRNPEETRAALVDSALALLSDGGANPTAREIAAHAGASERTLYVHFPTLDDLQTAAAAVQADRVRARIAEIAPDQPLALRIDAAVAQSAAIYELQRHVRAVGLVSAARVPAIDASMAGTESRIRANWARTFAPELDGPADPGLLDAIDTVLAWSTLFHLAERLHLPDAECTRIQAHLLSAVFAASAGH</sequence>
<feature type="domain" description="HTH tetR-type" evidence="3">
    <location>
        <begin position="12"/>
        <end position="71"/>
    </location>
</feature>
<dbReference type="AlphaFoldDB" id="A0A5C5RKV5"/>
<name>A0A5C5RKV5_9ACTN</name>
<dbReference type="EMBL" id="VIGV01000006">
    <property type="protein sequence ID" value="TWS22841.1"/>
    <property type="molecule type" value="Genomic_DNA"/>
</dbReference>
<evidence type="ECO:0000259" key="3">
    <source>
        <dbReference type="PROSITE" id="PS50977"/>
    </source>
</evidence>
<dbReference type="SUPFAM" id="SSF46689">
    <property type="entry name" value="Homeodomain-like"/>
    <property type="match status" value="1"/>
</dbReference>
<gene>
    <name evidence="4" type="ORF">FK268_17700</name>
</gene>
<dbReference type="PROSITE" id="PS50977">
    <property type="entry name" value="HTH_TETR_2"/>
    <property type="match status" value="1"/>
</dbReference>
<dbReference type="InterPro" id="IPR001647">
    <property type="entry name" value="HTH_TetR"/>
</dbReference>
<evidence type="ECO:0000313" key="5">
    <source>
        <dbReference type="Proteomes" id="UP000319792"/>
    </source>
</evidence>
<dbReference type="Proteomes" id="UP000319792">
    <property type="component" value="Unassembled WGS sequence"/>
</dbReference>
<feature type="DNA-binding region" description="H-T-H motif" evidence="2">
    <location>
        <begin position="34"/>
        <end position="53"/>
    </location>
</feature>
<evidence type="ECO:0000256" key="1">
    <source>
        <dbReference type="ARBA" id="ARBA00023125"/>
    </source>
</evidence>
<dbReference type="OrthoDB" id="8688418at2"/>
<dbReference type="GO" id="GO:0003677">
    <property type="term" value="F:DNA binding"/>
    <property type="evidence" value="ECO:0007669"/>
    <property type="project" value="UniProtKB-UniRule"/>
</dbReference>
<keyword evidence="1 2" id="KW-0238">DNA-binding</keyword>
<organism evidence="4 5">
    <name type="scientific">Tsukamurella sputi</name>
    <dbReference type="NCBI Taxonomy" id="2591848"/>
    <lineage>
        <taxon>Bacteria</taxon>
        <taxon>Bacillati</taxon>
        <taxon>Actinomycetota</taxon>
        <taxon>Actinomycetes</taxon>
        <taxon>Mycobacteriales</taxon>
        <taxon>Tsukamurellaceae</taxon>
        <taxon>Tsukamurella</taxon>
    </lineage>
</organism>
<protein>
    <submittedName>
        <fullName evidence="4">TetR/AcrR family transcriptional regulator</fullName>
    </submittedName>
</protein>
<evidence type="ECO:0000313" key="4">
    <source>
        <dbReference type="EMBL" id="TWS22841.1"/>
    </source>
</evidence>